<dbReference type="PATRIC" id="fig|160492.11.peg.524"/>
<evidence type="ECO:0000259" key="1">
    <source>
        <dbReference type="Pfam" id="PF07603"/>
    </source>
</evidence>
<dbReference type="Pfam" id="PF07603">
    <property type="entry name" value="Lcl_C"/>
    <property type="match status" value="1"/>
</dbReference>
<feature type="domain" description="Lcl C-terminal" evidence="1">
    <location>
        <begin position="30"/>
        <end position="138"/>
    </location>
</feature>
<reference evidence="2 3" key="1">
    <citation type="journal article" date="2000" name="Nature">
        <title>The genome sequence of the plant pathogen Xylella fastidiosa.</title>
        <authorList>
            <person name="Simpson A.J."/>
            <person name="Reinach F.C."/>
            <person name="Arruda P."/>
            <person name="Abreu F.A."/>
            <person name="Acencio M."/>
            <person name="Alvarenga R."/>
            <person name="Alves L.M."/>
            <person name="Araya J.E."/>
            <person name="Baia G.S."/>
            <person name="Baptista C.S."/>
            <person name="Barros M.H."/>
            <person name="Bonaccorsi E.D."/>
            <person name="Bordin S."/>
            <person name="Bove J.M."/>
            <person name="Briones M.R."/>
            <person name="Bueno M.R."/>
            <person name="Camargo A.A."/>
            <person name="Camargo L.E."/>
            <person name="Carraro D.M."/>
            <person name="Carrer H."/>
            <person name="Colauto N.B."/>
            <person name="Colombo C."/>
            <person name="Costa F.F."/>
            <person name="Costa M.C."/>
            <person name="Costa-Neto C.M."/>
            <person name="Coutinho L.L."/>
            <person name="Cristofani M."/>
            <person name="Dias-Neto E."/>
            <person name="Docena C."/>
            <person name="El-Dorry H."/>
            <person name="Facincani A.P."/>
            <person name="Ferreira A.J."/>
            <person name="Ferreira V.C."/>
            <person name="Ferro J.A."/>
            <person name="Fraga J.S."/>
            <person name="Franca S.C."/>
            <person name="Franco M.C."/>
            <person name="Frohme M."/>
            <person name="Furlan L.R."/>
            <person name="Garnier M."/>
            <person name="Goldman G.H."/>
            <person name="Goldman M.H."/>
            <person name="Gomes S.L."/>
            <person name="Gruber A."/>
            <person name="Ho P.L."/>
            <person name="Hoheisel J.D."/>
            <person name="Junqueira M.L."/>
            <person name="Kemper E.L."/>
            <person name="Kitajima J.P."/>
            <person name="Krieger J.E."/>
            <person name="Kuramae E.E."/>
            <person name="Laigret F."/>
            <person name="Lambais M.R."/>
            <person name="Leite L.C."/>
            <person name="Lemos E.G."/>
            <person name="Lemos M.V."/>
            <person name="Lopes S.A."/>
            <person name="Lopes C.R."/>
            <person name="Machado J.A."/>
            <person name="Machado M.A."/>
            <person name="Madeira A.M."/>
            <person name="Madeira H.M."/>
            <person name="Marino C.L."/>
            <person name="Marques M.V."/>
            <person name="Martins E.A."/>
            <person name="Martins E.M."/>
            <person name="Matsukuma A.Y."/>
            <person name="Menck C.F."/>
            <person name="Miracca E.C."/>
            <person name="Miyaki C.Y."/>
            <person name="Monteriro-Vitorello C.B."/>
            <person name="Moon D.H."/>
            <person name="Nagai M.A."/>
            <person name="Nascimento A.L."/>
            <person name="Netto L.E."/>
            <person name="Nhani A.Jr."/>
            <person name="Nobrega F.G."/>
            <person name="Nunes L.R."/>
            <person name="Oliveira M.A."/>
            <person name="de Oliveira M.C."/>
            <person name="de Oliveira R.C."/>
            <person name="Palmieri D.A."/>
            <person name="Paris A."/>
            <person name="Peixoto B.R."/>
            <person name="Pereira G.A."/>
            <person name="Pereira H.A.Jr."/>
            <person name="Pesquero J.B."/>
            <person name="Quaggio R.B."/>
            <person name="Roberto P.G."/>
            <person name="Rodrigues V."/>
            <person name="de M Rosa A.J."/>
            <person name="de Rosa V.E.Jr."/>
            <person name="de Sa R.G."/>
            <person name="Santelli R.V."/>
            <person name="Sawasaki H.E."/>
            <person name="da Silva A.C."/>
            <person name="da Silva A.M."/>
            <person name="da Silva F.R."/>
            <person name="da Silva W.A.Jr."/>
            <person name="da Silveira J.F."/>
            <person name="Silvestri M.L."/>
            <person name="Siqueira W.J."/>
            <person name="de Souza A.A."/>
            <person name="de Souza A.P."/>
            <person name="Terenzi M.F."/>
            <person name="Truffi D."/>
            <person name="Tsai S.M."/>
            <person name="Tsuhako M.H."/>
            <person name="Vallada H."/>
            <person name="Van Sluys M.A."/>
            <person name="Verjovski-Almeida S."/>
            <person name="Vettore A.L."/>
            <person name="Zago M.A."/>
            <person name="Zatz M."/>
            <person name="Meidanis J."/>
            <person name="Setubal J.C."/>
        </authorList>
    </citation>
    <scope>NUCLEOTIDE SEQUENCE [LARGE SCALE GENOMIC DNA]</scope>
    <source>
        <strain evidence="2 3">9a5c</strain>
    </source>
</reference>
<dbReference type="KEGG" id="xfa:XF_0491"/>
<dbReference type="InterPro" id="IPR011460">
    <property type="entry name" value="Lcl_C"/>
</dbReference>
<gene>
    <name evidence="2" type="ordered locus">XF_0491</name>
</gene>
<dbReference type="Proteomes" id="UP000000812">
    <property type="component" value="Chromosome"/>
</dbReference>
<accession>Q9PG11</accession>
<name>Q9PG11_XYLFA</name>
<dbReference type="AlphaFoldDB" id="Q9PG11"/>
<dbReference type="PIR" id="D82800">
    <property type="entry name" value="D82800"/>
</dbReference>
<dbReference type="HOGENOM" id="CLU_1685904_0_0_6"/>
<dbReference type="EMBL" id="AE003849">
    <property type="protein sequence ID" value="AAF83301.1"/>
    <property type="molecule type" value="Genomic_DNA"/>
</dbReference>
<organism evidence="2 3">
    <name type="scientific">Xylella fastidiosa (strain 9a5c)</name>
    <dbReference type="NCBI Taxonomy" id="160492"/>
    <lineage>
        <taxon>Bacteria</taxon>
        <taxon>Pseudomonadati</taxon>
        <taxon>Pseudomonadota</taxon>
        <taxon>Gammaproteobacteria</taxon>
        <taxon>Lysobacterales</taxon>
        <taxon>Lysobacteraceae</taxon>
        <taxon>Xylella</taxon>
    </lineage>
</organism>
<sequence>MSTAPLENAPTIVGARFTKIYDKYGKHIITRDEHTELEWQPHVMARCTNFIGIFCGPARLCRESRVGGYTDWRAPTREEALSVAPMNAYWYWDEECPWVWTSTPDDEAPEKMAWVVKFGSIHPVKELRSNRHHVRAVRGQMRTDITATPKAGES</sequence>
<evidence type="ECO:0000313" key="2">
    <source>
        <dbReference type="EMBL" id="AAF83301.1"/>
    </source>
</evidence>
<protein>
    <recommendedName>
        <fullName evidence="1">Lcl C-terminal domain-containing protein</fullName>
    </recommendedName>
</protein>
<proteinExistence type="predicted"/>
<dbReference type="RefSeq" id="WP_010893019.1">
    <property type="nucleotide sequence ID" value="NC_002488.3"/>
</dbReference>
<dbReference type="STRING" id="160492.XF_0491"/>
<evidence type="ECO:0000313" key="3">
    <source>
        <dbReference type="Proteomes" id="UP000000812"/>
    </source>
</evidence>